<name>A0A1F6A3U6_9BACT</name>
<accession>A0A1F6A3U6</accession>
<reference evidence="2 3" key="1">
    <citation type="journal article" date="2016" name="Nat. Commun.">
        <title>Thousands of microbial genomes shed light on interconnected biogeochemical processes in an aquifer system.</title>
        <authorList>
            <person name="Anantharaman K."/>
            <person name="Brown C.T."/>
            <person name="Hug L.A."/>
            <person name="Sharon I."/>
            <person name="Castelle C.J."/>
            <person name="Probst A.J."/>
            <person name="Thomas B.C."/>
            <person name="Singh A."/>
            <person name="Wilkins M.J."/>
            <person name="Karaoz U."/>
            <person name="Brodie E.L."/>
            <person name="Williams K.H."/>
            <person name="Hubbard S.S."/>
            <person name="Banfield J.F."/>
        </authorList>
    </citation>
    <scope>NUCLEOTIDE SEQUENCE [LARGE SCALE GENOMIC DNA]</scope>
</reference>
<feature type="region of interest" description="Disordered" evidence="1">
    <location>
        <begin position="54"/>
        <end position="88"/>
    </location>
</feature>
<evidence type="ECO:0000313" key="2">
    <source>
        <dbReference type="EMBL" id="OGG19380.1"/>
    </source>
</evidence>
<dbReference type="AlphaFoldDB" id="A0A1F6A3U6"/>
<evidence type="ECO:0000313" key="3">
    <source>
        <dbReference type="Proteomes" id="UP000177871"/>
    </source>
</evidence>
<evidence type="ECO:0000256" key="1">
    <source>
        <dbReference type="SAM" id="MobiDB-lite"/>
    </source>
</evidence>
<dbReference type="STRING" id="1798381.A2721_02530"/>
<proteinExistence type="predicted"/>
<dbReference type="Proteomes" id="UP000177871">
    <property type="component" value="Unassembled WGS sequence"/>
</dbReference>
<gene>
    <name evidence="2" type="ORF">A2721_02530</name>
</gene>
<dbReference type="EMBL" id="MFJK01000007">
    <property type="protein sequence ID" value="OGG19380.1"/>
    <property type="molecule type" value="Genomic_DNA"/>
</dbReference>
<comment type="caution">
    <text evidence="2">The sequence shown here is derived from an EMBL/GenBank/DDBJ whole genome shotgun (WGS) entry which is preliminary data.</text>
</comment>
<protein>
    <submittedName>
        <fullName evidence="2">Uncharacterized protein</fullName>
    </submittedName>
</protein>
<sequence length="88" mass="9572">MGEEGSKEISSEEEFRAGTEALIKGRKILYPDGAKGRSIKDKAQALVAGLDDQTVSEMVPRTDKGKRPRRKVRPGGETGGQTPEKVFL</sequence>
<organism evidence="2 3">
    <name type="scientific">Candidatus Gottesmanbacteria bacterium RIFCSPHIGHO2_01_FULL_47_48</name>
    <dbReference type="NCBI Taxonomy" id="1798381"/>
    <lineage>
        <taxon>Bacteria</taxon>
        <taxon>Candidatus Gottesmaniibacteriota</taxon>
    </lineage>
</organism>